<comment type="caution">
    <text evidence="1">The sequence shown here is derived from an EMBL/GenBank/DDBJ whole genome shotgun (WGS) entry which is preliminary data.</text>
</comment>
<gene>
    <name evidence="1" type="ORF">ER70_08425</name>
</gene>
<geneLocation type="plasmid" evidence="1">
    <name>unnamed</name>
</geneLocation>
<keyword evidence="1" id="KW-0614">Plasmid</keyword>
<name>A0A1L8Z9S9_BORBI</name>
<reference evidence="1" key="1">
    <citation type="journal article" date="2015" name="Microbiology">
        <title>Similarities in murine infection and immune response to Borrelia bissettii and Borrelia burgdorferi sensu stricto.</title>
        <authorList>
            <person name="Leydet B.F.Jr."/>
            <person name="Liang F.T."/>
        </authorList>
    </citation>
    <scope>NUCLEOTIDE SEQUENCE [LARGE SCALE GENOMIC DNA]</scope>
    <source>
        <strain evidence="1">CO275</strain>
        <plasmid evidence="1">unnamed</plasmid>
    </source>
</reference>
<accession>A0A1L8Z9S9</accession>
<sequence>NKMLSNKKDYYEKNKQKLINYSNKYE</sequence>
<dbReference type="EMBL" id="JNBW01000527">
    <property type="protein sequence ID" value="OJH14503.1"/>
    <property type="molecule type" value="Genomic_DNA"/>
</dbReference>
<protein>
    <submittedName>
        <fullName evidence="1">Transposase</fullName>
    </submittedName>
</protein>
<feature type="non-terminal residue" evidence="1">
    <location>
        <position position="1"/>
    </location>
</feature>
<reference evidence="1" key="2">
    <citation type="submission" date="2015-07" db="EMBL/GenBank/DDBJ databases">
        <authorList>
            <person name="Noorani M."/>
        </authorList>
    </citation>
    <scope>NUCLEOTIDE SEQUENCE</scope>
    <source>
        <strain evidence="1">CO275</strain>
        <plasmid evidence="1">unnamed</plasmid>
    </source>
</reference>
<evidence type="ECO:0000313" key="1">
    <source>
        <dbReference type="EMBL" id="OJH14503.1"/>
    </source>
</evidence>
<organism evidence="1">
    <name type="scientific">Borrelia bissettiae</name>
    <name type="common">Borreliella bissettiae</name>
    <dbReference type="NCBI Taxonomy" id="64897"/>
    <lineage>
        <taxon>Bacteria</taxon>
        <taxon>Pseudomonadati</taxon>
        <taxon>Spirochaetota</taxon>
        <taxon>Spirochaetia</taxon>
        <taxon>Spirochaetales</taxon>
        <taxon>Borreliaceae</taxon>
        <taxon>Borreliella</taxon>
    </lineage>
</organism>
<dbReference type="AlphaFoldDB" id="A0A1L8Z9S9"/>
<proteinExistence type="predicted"/>